<dbReference type="PANTHER" id="PTHR24286:SF24">
    <property type="entry name" value="LANOSTEROL 14-ALPHA DEMETHYLASE"/>
    <property type="match status" value="1"/>
</dbReference>
<evidence type="ECO:0000256" key="8">
    <source>
        <dbReference type="PIRSR" id="PIRSR602401-1"/>
    </source>
</evidence>
<dbReference type="GO" id="GO:0005506">
    <property type="term" value="F:iron ion binding"/>
    <property type="evidence" value="ECO:0007669"/>
    <property type="project" value="InterPro"/>
</dbReference>
<reference evidence="10" key="1">
    <citation type="submission" date="2016-10" db="EMBL/GenBank/DDBJ databases">
        <authorList>
            <person name="Varghese N."/>
            <person name="Submissions S."/>
        </authorList>
    </citation>
    <scope>NUCLEOTIDE SEQUENCE [LARGE SCALE GENOMIC DNA]</scope>
    <source>
        <strain evidence="10">DSM 45421</strain>
    </source>
</reference>
<dbReference type="GO" id="GO:0004497">
    <property type="term" value="F:monooxygenase activity"/>
    <property type="evidence" value="ECO:0007669"/>
    <property type="project" value="UniProtKB-KW"/>
</dbReference>
<organism evidence="9 10">
    <name type="scientific">Geodermatophilus telluris</name>
    <dbReference type="NCBI Taxonomy" id="1190417"/>
    <lineage>
        <taxon>Bacteria</taxon>
        <taxon>Bacillati</taxon>
        <taxon>Actinomycetota</taxon>
        <taxon>Actinomycetes</taxon>
        <taxon>Geodermatophilales</taxon>
        <taxon>Geodermatophilaceae</taxon>
        <taxon>Geodermatophilus</taxon>
    </lineage>
</organism>
<dbReference type="Pfam" id="PF00067">
    <property type="entry name" value="p450"/>
    <property type="match status" value="1"/>
</dbReference>
<dbReference type="STRING" id="1190417.SAMN05660690_2573"/>
<dbReference type="GO" id="GO:0016125">
    <property type="term" value="P:sterol metabolic process"/>
    <property type="evidence" value="ECO:0007669"/>
    <property type="project" value="TreeGrafter"/>
</dbReference>
<sequence length="431" mass="46935">MPPAPRGKGRGMRLENSLALLAKGYAWMPDLRRARGRRAAGTRLGGLPAVAIEGPDAARFLYDEQHVHRAHAIPEPVQGTLFGKGAVHTLDGEAHRVRKAMFVSVLMDDERVADLAGRAGADWDAAARDWLTRPQVVLFEESAQVIAGAVTRWAGVPVAPEEVPALARDLLAMVDGFATGGPRHWRARRARGRREDWLAGLVERVRAGEVPVPAGSALGVVAAHRDADGQPLDPRVAAVELLNVIRPTTAVAWFVAFSGHALARWPEYRSRLAEADPAFAEAWAHEVRRFYPFAPFIGGRAPRRLEFGGQTIPRNAMVLLDLFGQNHDPDLWEDPYAFRPERFLGREIGAFELVPQGGGDPRTNHRCPGEQLTVALLAALAPRLARLPVEIPADQDLTISLRRIPARPASGVVLRPAALWRPATPVAAPVP</sequence>
<dbReference type="InterPro" id="IPR002401">
    <property type="entry name" value="Cyt_P450_E_grp-I"/>
</dbReference>
<accession>A0A1G6PGZ7</accession>
<dbReference type="PRINTS" id="PR00463">
    <property type="entry name" value="EP450I"/>
</dbReference>
<evidence type="ECO:0000256" key="1">
    <source>
        <dbReference type="ARBA" id="ARBA00001971"/>
    </source>
</evidence>
<keyword evidence="3 8" id="KW-0349">Heme</keyword>
<name>A0A1G6PGZ7_9ACTN</name>
<evidence type="ECO:0000256" key="6">
    <source>
        <dbReference type="ARBA" id="ARBA00023004"/>
    </source>
</evidence>
<dbReference type="InterPro" id="IPR001128">
    <property type="entry name" value="Cyt_P450"/>
</dbReference>
<proteinExistence type="inferred from homology"/>
<dbReference type="AlphaFoldDB" id="A0A1G6PGZ7"/>
<evidence type="ECO:0000313" key="9">
    <source>
        <dbReference type="EMBL" id="SDC79308.1"/>
    </source>
</evidence>
<dbReference type="EMBL" id="FMZF01000003">
    <property type="protein sequence ID" value="SDC79308.1"/>
    <property type="molecule type" value="Genomic_DNA"/>
</dbReference>
<keyword evidence="5" id="KW-0560">Oxidoreductase</keyword>
<keyword evidence="6 8" id="KW-0408">Iron</keyword>
<dbReference type="Gene3D" id="1.10.630.10">
    <property type="entry name" value="Cytochrome P450"/>
    <property type="match status" value="1"/>
</dbReference>
<keyword evidence="4 8" id="KW-0479">Metal-binding</keyword>
<evidence type="ECO:0000256" key="2">
    <source>
        <dbReference type="ARBA" id="ARBA00010617"/>
    </source>
</evidence>
<dbReference type="InterPro" id="IPR036396">
    <property type="entry name" value="Cyt_P450_sf"/>
</dbReference>
<evidence type="ECO:0000256" key="5">
    <source>
        <dbReference type="ARBA" id="ARBA00023002"/>
    </source>
</evidence>
<evidence type="ECO:0000256" key="4">
    <source>
        <dbReference type="ARBA" id="ARBA00022723"/>
    </source>
</evidence>
<keyword evidence="7" id="KW-0503">Monooxygenase</keyword>
<keyword evidence="10" id="KW-1185">Reference proteome</keyword>
<dbReference type="PANTHER" id="PTHR24286">
    <property type="entry name" value="CYTOCHROME P450 26"/>
    <property type="match status" value="1"/>
</dbReference>
<evidence type="ECO:0000256" key="3">
    <source>
        <dbReference type="ARBA" id="ARBA00022617"/>
    </source>
</evidence>
<dbReference type="SUPFAM" id="SSF48264">
    <property type="entry name" value="Cytochrome P450"/>
    <property type="match status" value="1"/>
</dbReference>
<evidence type="ECO:0000256" key="7">
    <source>
        <dbReference type="ARBA" id="ARBA00023033"/>
    </source>
</evidence>
<comment type="cofactor">
    <cofactor evidence="1 8">
        <name>heme</name>
        <dbReference type="ChEBI" id="CHEBI:30413"/>
    </cofactor>
</comment>
<gene>
    <name evidence="9" type="ORF">SAMN05660690_2573</name>
</gene>
<comment type="similarity">
    <text evidence="2">Belongs to the cytochrome P450 family.</text>
</comment>
<feature type="binding site" description="axial binding residue" evidence="8">
    <location>
        <position position="367"/>
    </location>
    <ligand>
        <name>heme</name>
        <dbReference type="ChEBI" id="CHEBI:30413"/>
    </ligand>
    <ligandPart>
        <name>Fe</name>
        <dbReference type="ChEBI" id="CHEBI:18248"/>
    </ligandPart>
</feature>
<evidence type="ECO:0000313" key="10">
    <source>
        <dbReference type="Proteomes" id="UP000199416"/>
    </source>
</evidence>
<dbReference type="GO" id="GO:0020037">
    <property type="term" value="F:heme binding"/>
    <property type="evidence" value="ECO:0007669"/>
    <property type="project" value="InterPro"/>
</dbReference>
<dbReference type="GO" id="GO:0016705">
    <property type="term" value="F:oxidoreductase activity, acting on paired donors, with incorporation or reduction of molecular oxygen"/>
    <property type="evidence" value="ECO:0007669"/>
    <property type="project" value="InterPro"/>
</dbReference>
<dbReference type="CDD" id="cd11067">
    <property type="entry name" value="CYP152"/>
    <property type="match status" value="1"/>
</dbReference>
<dbReference type="Proteomes" id="UP000199416">
    <property type="component" value="Unassembled WGS sequence"/>
</dbReference>
<protein>
    <submittedName>
        <fullName evidence="9">Fatty-acid peroxygenase</fullName>
    </submittedName>
</protein>